<dbReference type="EMBL" id="CP060789">
    <property type="protein sequence ID" value="QNP55407.1"/>
    <property type="molecule type" value="Genomic_DNA"/>
</dbReference>
<reference evidence="3 4" key="1">
    <citation type="submission" date="2020-08" db="EMBL/GenBank/DDBJ databases">
        <title>Genome sequence of Tessaracoccus defluvii JCM 17540T.</title>
        <authorList>
            <person name="Hyun D.-W."/>
            <person name="Bae J.-W."/>
        </authorList>
    </citation>
    <scope>NUCLEOTIDE SEQUENCE [LARGE SCALE GENOMIC DNA]</scope>
    <source>
        <strain evidence="3 4">JCM 17540</strain>
    </source>
</reference>
<keyword evidence="2" id="KW-0812">Transmembrane</keyword>
<evidence type="ECO:0000256" key="1">
    <source>
        <dbReference type="SAM" id="MobiDB-lite"/>
    </source>
</evidence>
<sequence>MSTPPQRGQWKASGGLHQASGQPPLPPAVKVGGIAALGVLLIAAMLLGVLFGGGFAPRGSASPTPTPKLILDPPIQVGAFVRGETESSQVPDPTAQRIVHAAYKDGANEVLFIMTWPESDLTGRLDDAGIAAEAQEPTEEGDKTLCGTSVDSSLPGCGRVVKDTVLILISIQGTLTQPSLLAMLDEFESAVTP</sequence>
<evidence type="ECO:0000256" key="2">
    <source>
        <dbReference type="SAM" id="Phobius"/>
    </source>
</evidence>
<feature type="region of interest" description="Disordered" evidence="1">
    <location>
        <begin position="1"/>
        <end position="23"/>
    </location>
</feature>
<name>A0A7H0H4E1_9ACTN</name>
<proteinExistence type="predicted"/>
<keyword evidence="2" id="KW-0472">Membrane</keyword>
<keyword evidence="4" id="KW-1185">Reference proteome</keyword>
<organism evidence="3 4">
    <name type="scientific">Tessaracoccus defluvii</name>
    <dbReference type="NCBI Taxonomy" id="1285901"/>
    <lineage>
        <taxon>Bacteria</taxon>
        <taxon>Bacillati</taxon>
        <taxon>Actinomycetota</taxon>
        <taxon>Actinomycetes</taxon>
        <taxon>Propionibacteriales</taxon>
        <taxon>Propionibacteriaceae</taxon>
        <taxon>Tessaracoccus</taxon>
    </lineage>
</organism>
<evidence type="ECO:0000313" key="3">
    <source>
        <dbReference type="EMBL" id="QNP55407.1"/>
    </source>
</evidence>
<evidence type="ECO:0000313" key="4">
    <source>
        <dbReference type="Proteomes" id="UP000516117"/>
    </source>
</evidence>
<protein>
    <recommendedName>
        <fullName evidence="5">DUF4245 domain-containing protein</fullName>
    </recommendedName>
</protein>
<gene>
    <name evidence="3" type="ORF">H9L22_14530</name>
</gene>
<dbReference type="KEGG" id="tdf:H9L22_14530"/>
<feature type="transmembrane region" description="Helical" evidence="2">
    <location>
        <begin position="34"/>
        <end position="56"/>
    </location>
</feature>
<dbReference type="AlphaFoldDB" id="A0A7H0H4E1"/>
<accession>A0A7H0H4E1</accession>
<keyword evidence="2" id="KW-1133">Transmembrane helix</keyword>
<evidence type="ECO:0008006" key="5">
    <source>
        <dbReference type="Google" id="ProtNLM"/>
    </source>
</evidence>
<dbReference type="Proteomes" id="UP000516117">
    <property type="component" value="Chromosome"/>
</dbReference>
<dbReference type="RefSeq" id="WP_187720538.1">
    <property type="nucleotide sequence ID" value="NZ_BAABBL010000011.1"/>
</dbReference>